<dbReference type="Proteomes" id="UP000331127">
    <property type="component" value="Unassembled WGS sequence"/>
</dbReference>
<sequence>MNEGQDVPAKLPIRERSSRPGGGGRHRRPLPVNLPADAPTLVLAVPGAVDDVVTELASIIRVDNPQLDLRLISLTDGGADLAKEFSSIAAERATRGFPAEADDEPRPRAAIVVPLITGSHPRVMRSVRDAVAESEAPVTVTDPLGPHPFLAEALHVRLSERGLARADRIRLFNVTSPVDGIIVATVGGDESARAADATAVLLAARLALPVVPAAFDGRPTVADAADRLRNIGASRIALAPFVIGPEVDPDRITAAAAECMGCASPLGAHEAVARMVTVRYGAILGNLNEDFEELGEFGEEYPEG</sequence>
<evidence type="ECO:0000313" key="2">
    <source>
        <dbReference type="EMBL" id="GES14421.1"/>
    </source>
</evidence>
<dbReference type="SUPFAM" id="SSF53800">
    <property type="entry name" value="Chelatase"/>
    <property type="match status" value="1"/>
</dbReference>
<accession>A0A5M3X440</accession>
<comment type="caution">
    <text evidence="2">The sequence shown here is derived from an EMBL/GenBank/DDBJ whole genome shotgun (WGS) entry which is preliminary data.</text>
</comment>
<dbReference type="RefSeq" id="WP_174900281.1">
    <property type="nucleotide sequence ID" value="NZ_BAAAHL010000036.1"/>
</dbReference>
<evidence type="ECO:0008006" key="4">
    <source>
        <dbReference type="Google" id="ProtNLM"/>
    </source>
</evidence>
<evidence type="ECO:0000256" key="1">
    <source>
        <dbReference type="SAM" id="MobiDB-lite"/>
    </source>
</evidence>
<keyword evidence="3" id="KW-1185">Reference proteome</keyword>
<organism evidence="2 3">
    <name type="scientific">Acrocarpospora macrocephala</name>
    <dbReference type="NCBI Taxonomy" id="150177"/>
    <lineage>
        <taxon>Bacteria</taxon>
        <taxon>Bacillati</taxon>
        <taxon>Actinomycetota</taxon>
        <taxon>Actinomycetes</taxon>
        <taxon>Streptosporangiales</taxon>
        <taxon>Streptosporangiaceae</taxon>
        <taxon>Acrocarpospora</taxon>
    </lineage>
</organism>
<proteinExistence type="predicted"/>
<dbReference type="Gene3D" id="3.40.50.1400">
    <property type="match status" value="1"/>
</dbReference>
<evidence type="ECO:0000313" key="3">
    <source>
        <dbReference type="Proteomes" id="UP000331127"/>
    </source>
</evidence>
<dbReference type="EMBL" id="BLAE01000059">
    <property type="protein sequence ID" value="GES14421.1"/>
    <property type="molecule type" value="Genomic_DNA"/>
</dbReference>
<feature type="region of interest" description="Disordered" evidence="1">
    <location>
        <begin position="1"/>
        <end position="33"/>
    </location>
</feature>
<protein>
    <recommendedName>
        <fullName evidence="4">Cobalamin biosynthesis protein CbiX</fullName>
    </recommendedName>
</protein>
<dbReference type="AlphaFoldDB" id="A0A5M3X440"/>
<reference evidence="2 3" key="1">
    <citation type="submission" date="2019-10" db="EMBL/GenBank/DDBJ databases">
        <title>Whole genome shotgun sequence of Acrocarpospora macrocephala NBRC 16266.</title>
        <authorList>
            <person name="Ichikawa N."/>
            <person name="Kimura A."/>
            <person name="Kitahashi Y."/>
            <person name="Komaki H."/>
            <person name="Oguchi A."/>
        </authorList>
    </citation>
    <scope>NUCLEOTIDE SEQUENCE [LARGE SCALE GENOMIC DNA]</scope>
    <source>
        <strain evidence="2 3">NBRC 16266</strain>
    </source>
</reference>
<name>A0A5M3X440_9ACTN</name>
<gene>
    <name evidence="2" type="ORF">Amac_080180</name>
</gene>